<dbReference type="Gramene" id="OPUNC01G21530.1">
    <property type="protein sequence ID" value="OPUNC01G21530.1"/>
    <property type="gene ID" value="OPUNC01G21530"/>
</dbReference>
<evidence type="ECO:0000313" key="1">
    <source>
        <dbReference type="EnsemblPlants" id="OPUNC01G21530.1"/>
    </source>
</evidence>
<dbReference type="Gene3D" id="1.10.260.200">
    <property type="match status" value="1"/>
</dbReference>
<reference evidence="1" key="1">
    <citation type="submission" date="2015-04" db="UniProtKB">
        <authorList>
            <consortium name="EnsemblPlants"/>
        </authorList>
    </citation>
    <scope>IDENTIFICATION</scope>
</reference>
<keyword evidence="2" id="KW-1185">Reference proteome</keyword>
<proteinExistence type="predicted"/>
<protein>
    <recommendedName>
        <fullName evidence="3">DUF1618 domain-containing protein</fullName>
    </recommendedName>
</protein>
<evidence type="ECO:0008006" key="3">
    <source>
        <dbReference type="Google" id="ProtNLM"/>
    </source>
</evidence>
<reference evidence="1" key="2">
    <citation type="submission" date="2018-05" db="EMBL/GenBank/DDBJ databases">
        <title>OpunRS2 (Oryza punctata Reference Sequence Version 2).</title>
        <authorList>
            <person name="Zhang J."/>
            <person name="Kudrna D."/>
            <person name="Lee S."/>
            <person name="Talag J."/>
            <person name="Welchert J."/>
            <person name="Wing R.A."/>
        </authorList>
    </citation>
    <scope>NUCLEOTIDE SEQUENCE [LARGE SCALE GENOMIC DNA]</scope>
</reference>
<organism evidence="1">
    <name type="scientific">Oryza punctata</name>
    <name type="common">Red rice</name>
    <dbReference type="NCBI Taxonomy" id="4537"/>
    <lineage>
        <taxon>Eukaryota</taxon>
        <taxon>Viridiplantae</taxon>
        <taxon>Streptophyta</taxon>
        <taxon>Embryophyta</taxon>
        <taxon>Tracheophyta</taxon>
        <taxon>Spermatophyta</taxon>
        <taxon>Magnoliopsida</taxon>
        <taxon>Liliopsida</taxon>
        <taxon>Poales</taxon>
        <taxon>Poaceae</taxon>
        <taxon>BOP clade</taxon>
        <taxon>Oryzoideae</taxon>
        <taxon>Oryzeae</taxon>
        <taxon>Oryzinae</taxon>
        <taxon>Oryza</taxon>
    </lineage>
</organism>
<dbReference type="EnsemblPlants" id="OPUNC01G21530.1">
    <property type="protein sequence ID" value="OPUNC01G21530.1"/>
    <property type="gene ID" value="OPUNC01G21530"/>
</dbReference>
<sequence length="123" mass="14031">MDFKLRRFDSNVGHWKSTTVSVDEPAERDRLLPIPDTPNEVLFHCTTKKANVWSMLIPVGSWEDWHMECTVDVTDIAVVDNVRYNELLPKIGNDPEETLKRLVTGFPNLGMDGDVISFLSKID</sequence>
<evidence type="ECO:0000313" key="2">
    <source>
        <dbReference type="Proteomes" id="UP000026962"/>
    </source>
</evidence>
<accession>A0A0E0JKP6</accession>
<dbReference type="AlphaFoldDB" id="A0A0E0JKP6"/>
<dbReference type="HOGENOM" id="CLU_2018955_0_0_1"/>
<dbReference type="Proteomes" id="UP000026962">
    <property type="component" value="Chromosome 1"/>
</dbReference>
<name>A0A0E0JKP6_ORYPU</name>